<sequence length="1224" mass="140916">MIIGFRAKGGSISETAEFVNCSRAAVVKVYRAWQNGTVQNQRRGKCGAPRAIDDRGERRLRRCVRADRRATVEQLTTKMNQGATKSVSQSTIQRTLLRLGLRSRRLVRAPMLTAVHRRRRLEFARQYSSWTSTEWRQVAFSDESRFMLHRTDGRWRIRRETSERNHPATIAGTVQAGGGSIMVWGMFSWHSLGSLIIVEGTMDQYKYASVLADHVHPYMRIVFPQDDGIFQQDNARCHTAASVRAWFEEHQDEFTVLPWPANSPDLNPIEHLWDHLDRVVRAMDPQPRNLAQLATALESAWLNIPENTFRDLCDSLPAHLAAVRSAKGQVVGAIVKNEELVFSVQSLTTNKGFFLLVFCASILYDCARCRQVLNQANKGKKYILSIEDKRKMSDGYKRKHQSGHEKRKKKEKVSESLSKIKGSLLKYVNISKETEDNADAVDISSIEVRPKEAEACWDSQECSTNKTENVTEDEADGGLRNFNDASKQVVPESLPTTSASSIFSSDPARWTTISADLIDYFSRNHPVQKLDINFKLYATKFGEIMRCPSQDYFFRKLNNNDIIKRDWLIFSESTGKFFCYKCILFKSDLPGNPNLCNQFLTGFNDWKNAHSRISSHEVSKEHFASISALVNYQQTRKIDETFDIVKEKESTYWTTVLRRVVEVIKFLAERGLAFRGDNEIHGDPSNGNFLGCIDLLAKFDPFLEEHVRRYGNPGRGKVSYLSSTTYEELIILLGSKVLEKIVTEIKEAKYYGITVDSTPDVSHTDQLSIVIRYVSKTGDIYERFLMFVKIEKHDAKYLFDTLISVLENQGIDPKFCRSSPQRWSKLRSLGSKISVKRLSETRWSARYEAVKTLCAHYDDIRGILTNISTSEGMKPTTVIEAQTLIHQMNTLEMVLLTVIWEDLLKHVDIVNKSLQEPGIEFNTMVRLYDSLIQYLSHCRTEDMYNSYYLKAKALAPDSEFKESETRVRKRKRQFDEGPDETPSRSAKDSFKINVFFIVLDVLCAEMTKRRTAYTSLYDTFSFLTDNTLTEDIIKVKAQALVKMEIGSRVGRNQTTVMRLCDRWMQEGKTDRRVRPHPPQCTTSRDDRNIVRMAVTDRSVTSRTIVQHIQSVTHHPVSTRTIQRCLQQSGLSARRPLLRLPLTQNHRRLRRQWCDERRMWTAEWNEIVFTDESRFCLQYHDGRIRVWRHRGEKMLNSCVMHHHTGPEPGIMVWGGIGYHSCIAVL</sequence>
<dbReference type="InterPro" id="IPR002492">
    <property type="entry name" value="Transposase_Tc1-like"/>
</dbReference>
<dbReference type="Proteomes" id="UP000054359">
    <property type="component" value="Unassembled WGS sequence"/>
</dbReference>
<evidence type="ECO:0000313" key="5">
    <source>
        <dbReference type="Proteomes" id="UP000054359"/>
    </source>
</evidence>
<keyword evidence="5" id="KW-1185">Reference proteome</keyword>
<dbReference type="OrthoDB" id="6435517at2759"/>
<dbReference type="InterPro" id="IPR036397">
    <property type="entry name" value="RNaseH_sf"/>
</dbReference>
<feature type="domain" description="TTF-type" evidence="3">
    <location>
        <begin position="553"/>
        <end position="641"/>
    </location>
</feature>
<dbReference type="InterPro" id="IPR025398">
    <property type="entry name" value="DUF4371"/>
</dbReference>
<dbReference type="SUPFAM" id="SSF46689">
    <property type="entry name" value="Homeodomain-like"/>
    <property type="match status" value="1"/>
</dbReference>
<reference evidence="4 5" key="1">
    <citation type="submission" date="2013-11" db="EMBL/GenBank/DDBJ databases">
        <title>Genome sequencing of Stegodyphus mimosarum.</title>
        <authorList>
            <person name="Bechsgaard J."/>
        </authorList>
    </citation>
    <scope>NUCLEOTIDE SEQUENCE [LARGE SCALE GENOMIC DNA]</scope>
</reference>
<evidence type="ECO:0000313" key="4">
    <source>
        <dbReference type="EMBL" id="KFM60108.1"/>
    </source>
</evidence>
<dbReference type="GO" id="GO:0005634">
    <property type="term" value="C:nucleus"/>
    <property type="evidence" value="ECO:0007669"/>
    <property type="project" value="UniProtKB-SubCell"/>
</dbReference>
<dbReference type="SUPFAM" id="SSF53098">
    <property type="entry name" value="Ribonuclease H-like"/>
    <property type="match status" value="1"/>
</dbReference>
<dbReference type="Pfam" id="PF13358">
    <property type="entry name" value="DDE_3"/>
    <property type="match status" value="1"/>
</dbReference>
<dbReference type="GO" id="GO:0006313">
    <property type="term" value="P:DNA transposition"/>
    <property type="evidence" value="ECO:0007669"/>
    <property type="project" value="InterPro"/>
</dbReference>
<evidence type="ECO:0000256" key="1">
    <source>
        <dbReference type="ARBA" id="ARBA00004123"/>
    </source>
</evidence>
<accession>A0A087T4R9</accession>
<dbReference type="SMART" id="SM00597">
    <property type="entry name" value="ZnF_TTF"/>
    <property type="match status" value="1"/>
</dbReference>
<dbReference type="GO" id="GO:0015074">
    <property type="term" value="P:DNA integration"/>
    <property type="evidence" value="ECO:0007669"/>
    <property type="project" value="InterPro"/>
</dbReference>
<dbReference type="EMBL" id="KK113395">
    <property type="protein sequence ID" value="KFM60108.1"/>
    <property type="molecule type" value="Genomic_DNA"/>
</dbReference>
<dbReference type="InterPro" id="IPR012337">
    <property type="entry name" value="RNaseH-like_sf"/>
</dbReference>
<feature type="region of interest" description="Disordered" evidence="2">
    <location>
        <begin position="393"/>
        <end position="415"/>
    </location>
</feature>
<gene>
    <name evidence="4" type="ORF">X975_24052</name>
</gene>
<dbReference type="InterPro" id="IPR006580">
    <property type="entry name" value="Znf_TTF"/>
</dbReference>
<dbReference type="InterPro" id="IPR047655">
    <property type="entry name" value="Transpos_IS630-like"/>
</dbReference>
<name>A0A087T4R9_STEMI</name>
<dbReference type="GO" id="GO:0003677">
    <property type="term" value="F:DNA binding"/>
    <property type="evidence" value="ECO:0007669"/>
    <property type="project" value="InterPro"/>
</dbReference>
<dbReference type="Pfam" id="PF14291">
    <property type="entry name" value="DUF4371"/>
    <property type="match status" value="1"/>
</dbReference>
<dbReference type="InterPro" id="IPR038717">
    <property type="entry name" value="Tc1-like_DDE_dom"/>
</dbReference>
<dbReference type="InterPro" id="IPR009057">
    <property type="entry name" value="Homeodomain-like_sf"/>
</dbReference>
<feature type="compositionally biased region" description="Basic residues" evidence="2">
    <location>
        <begin position="397"/>
        <end position="411"/>
    </location>
</feature>
<protein>
    <submittedName>
        <fullName evidence="4">Transposable element Tcb1 transposase</fullName>
    </submittedName>
</protein>
<dbReference type="Pfam" id="PF01498">
    <property type="entry name" value="HTH_Tnp_Tc3_2"/>
    <property type="match status" value="2"/>
</dbReference>
<dbReference type="PANTHER" id="PTHR45749">
    <property type="match status" value="1"/>
</dbReference>
<comment type="subcellular location">
    <subcellularLocation>
        <location evidence="1">Nucleus</location>
    </subcellularLocation>
</comment>
<feature type="region of interest" description="Disordered" evidence="2">
    <location>
        <begin position="962"/>
        <end position="986"/>
    </location>
</feature>
<evidence type="ECO:0000259" key="3">
    <source>
        <dbReference type="SMART" id="SM00597"/>
    </source>
</evidence>
<dbReference type="AlphaFoldDB" id="A0A087T4R9"/>
<dbReference type="STRING" id="407821.A0A087T4R9"/>
<feature type="non-terminal residue" evidence="4">
    <location>
        <position position="1224"/>
    </location>
</feature>
<organism evidence="4 5">
    <name type="scientific">Stegodyphus mimosarum</name>
    <name type="common">African social velvet spider</name>
    <dbReference type="NCBI Taxonomy" id="407821"/>
    <lineage>
        <taxon>Eukaryota</taxon>
        <taxon>Metazoa</taxon>
        <taxon>Ecdysozoa</taxon>
        <taxon>Arthropoda</taxon>
        <taxon>Chelicerata</taxon>
        <taxon>Arachnida</taxon>
        <taxon>Araneae</taxon>
        <taxon>Araneomorphae</taxon>
        <taxon>Entelegynae</taxon>
        <taxon>Eresoidea</taxon>
        <taxon>Eresidae</taxon>
        <taxon>Stegodyphus</taxon>
    </lineage>
</organism>
<dbReference type="Gene3D" id="3.30.420.10">
    <property type="entry name" value="Ribonuclease H-like superfamily/Ribonuclease H"/>
    <property type="match status" value="2"/>
</dbReference>
<dbReference type="PANTHER" id="PTHR45749:SF23">
    <property type="entry name" value="ZINC FINGER MYM-TYPE PROTEIN 1-LIKE"/>
    <property type="match status" value="1"/>
</dbReference>
<dbReference type="NCBIfam" id="NF033545">
    <property type="entry name" value="transpos_IS630"/>
    <property type="match status" value="1"/>
</dbReference>
<evidence type="ECO:0000256" key="2">
    <source>
        <dbReference type="SAM" id="MobiDB-lite"/>
    </source>
</evidence>
<proteinExistence type="predicted"/>